<dbReference type="GO" id="GO:0005524">
    <property type="term" value="F:ATP binding"/>
    <property type="evidence" value="ECO:0007669"/>
    <property type="project" value="UniProtKB-KW"/>
</dbReference>
<dbReference type="SMART" id="SM00382">
    <property type="entry name" value="AAA"/>
    <property type="match status" value="1"/>
</dbReference>
<evidence type="ECO:0000259" key="5">
    <source>
        <dbReference type="PROSITE" id="PS50893"/>
    </source>
</evidence>
<feature type="domain" description="ABC transporter" evidence="5">
    <location>
        <begin position="3"/>
        <end position="228"/>
    </location>
</feature>
<proteinExistence type="inferred from homology"/>
<accession>D9PLI7</accession>
<gene>
    <name evidence="6" type="ORF">LDC_2410</name>
</gene>
<comment type="caution">
    <text evidence="6">The sequence shown here is derived from an EMBL/GenBank/DDBJ whole genome shotgun (WGS) entry which is preliminary data.</text>
</comment>
<keyword evidence="2" id="KW-0813">Transport</keyword>
<keyword evidence="4 6" id="KW-0067">ATP-binding</keyword>
<keyword evidence="3" id="KW-0547">Nucleotide-binding</keyword>
<reference evidence="6" key="2">
    <citation type="journal article" date="2011" name="Microb. Ecol.">
        <title>Taxonomic and Functional Metagenomic Profiling of the Microbial Community in the Anoxic Sediment of a Sub-saline Shallow Lake (Laguna de Carrizo, Central Spain).</title>
        <authorList>
            <person name="Ferrer M."/>
            <person name="Guazzaroni M.E."/>
            <person name="Richter M."/>
            <person name="Garcia-Salamanca A."/>
            <person name="Yarza P."/>
            <person name="Suarez-Suarez A."/>
            <person name="Solano J."/>
            <person name="Alcaide M."/>
            <person name="van Dillewijn P."/>
            <person name="Molina-Henares M.A."/>
            <person name="Lopez-Cortes N."/>
            <person name="Al-Ramahi Y."/>
            <person name="Guerrero C."/>
            <person name="Acosta A."/>
            <person name="de Eugenio L.I."/>
            <person name="Martinez V."/>
            <person name="Marques S."/>
            <person name="Rojo F."/>
            <person name="Santero E."/>
            <person name="Genilloud O."/>
            <person name="Perez-Perez J."/>
            <person name="Rossello-Mora R."/>
            <person name="Ramos J.L."/>
        </authorList>
    </citation>
    <scope>NUCLEOTIDE SEQUENCE</scope>
</reference>
<dbReference type="Pfam" id="PF00005">
    <property type="entry name" value="ABC_tran"/>
    <property type="match status" value="1"/>
</dbReference>
<comment type="similarity">
    <text evidence="1">Belongs to the ABC transporter superfamily.</text>
</comment>
<dbReference type="InterPro" id="IPR003439">
    <property type="entry name" value="ABC_transporter-like_ATP-bd"/>
</dbReference>
<dbReference type="Gene3D" id="3.40.50.300">
    <property type="entry name" value="P-loop containing nucleotide triphosphate hydrolases"/>
    <property type="match status" value="1"/>
</dbReference>
<name>D9PLI7_9ZZZZ</name>
<dbReference type="InterPro" id="IPR003593">
    <property type="entry name" value="AAA+_ATPase"/>
</dbReference>
<evidence type="ECO:0000256" key="3">
    <source>
        <dbReference type="ARBA" id="ARBA00022741"/>
    </source>
</evidence>
<reference evidence="6" key="1">
    <citation type="submission" date="2010-07" db="EMBL/GenBank/DDBJ databases">
        <authorList>
            <consortium name="CONSOLIDER consortium CSD2007-00005"/>
            <person name="Guazzaroni M.-E."/>
            <person name="Richter M."/>
            <person name="Garcia-Salamanca A."/>
            <person name="Yarza P."/>
            <person name="Ferrer M."/>
        </authorList>
    </citation>
    <scope>NUCLEOTIDE SEQUENCE</scope>
</reference>
<evidence type="ECO:0000313" key="6">
    <source>
        <dbReference type="EMBL" id="EFK95580.1"/>
    </source>
</evidence>
<organism evidence="6">
    <name type="scientific">sediment metagenome</name>
    <dbReference type="NCBI Taxonomy" id="749907"/>
    <lineage>
        <taxon>unclassified sequences</taxon>
        <taxon>metagenomes</taxon>
        <taxon>ecological metagenomes</taxon>
    </lineage>
</organism>
<dbReference type="CDD" id="cd03230">
    <property type="entry name" value="ABC_DR_subfamily_A"/>
    <property type="match status" value="1"/>
</dbReference>
<evidence type="ECO:0000256" key="1">
    <source>
        <dbReference type="ARBA" id="ARBA00005417"/>
    </source>
</evidence>
<dbReference type="PANTHER" id="PTHR43335">
    <property type="entry name" value="ABC TRANSPORTER, ATP-BINDING PROTEIN"/>
    <property type="match status" value="1"/>
</dbReference>
<dbReference type="PROSITE" id="PS50893">
    <property type="entry name" value="ABC_TRANSPORTER_2"/>
    <property type="match status" value="1"/>
</dbReference>
<dbReference type="EMBL" id="ADZX01000732">
    <property type="protein sequence ID" value="EFK95580.1"/>
    <property type="molecule type" value="Genomic_DNA"/>
</dbReference>
<dbReference type="SUPFAM" id="SSF52540">
    <property type="entry name" value="P-loop containing nucleoside triphosphate hydrolases"/>
    <property type="match status" value="1"/>
</dbReference>
<evidence type="ECO:0000256" key="2">
    <source>
        <dbReference type="ARBA" id="ARBA00022448"/>
    </source>
</evidence>
<protein>
    <submittedName>
        <fullName evidence="6">ABC transporter, ATP-binding protein</fullName>
    </submittedName>
</protein>
<dbReference type="GO" id="GO:0016887">
    <property type="term" value="F:ATP hydrolysis activity"/>
    <property type="evidence" value="ECO:0007669"/>
    <property type="project" value="InterPro"/>
</dbReference>
<dbReference type="InterPro" id="IPR027417">
    <property type="entry name" value="P-loop_NTPase"/>
</dbReference>
<evidence type="ECO:0000256" key="4">
    <source>
        <dbReference type="ARBA" id="ARBA00022840"/>
    </source>
</evidence>
<dbReference type="PANTHER" id="PTHR43335:SF4">
    <property type="entry name" value="ABC TRANSPORTER, ATP-BINDING PROTEIN"/>
    <property type="match status" value="1"/>
</dbReference>
<sequence length="301" mass="33711">MSITVQNITKRFGNQLALDKVSFSIEKGEIVGFIGPNGAGKSTLIKIITGYLRADEGEVLVNNIGDSIEMRKIIGYLPENNPLYPEMYVREYLGYVAGFYRNLPDKKRRIEEIIHETGLKPESHKKINELSKGYRQRVGIAQALLHNPEILILDEPTSGLDPNQIVEIRNLISLAGKEKTVILSTHIMQEVEAICDKVLILRNGRIVANGKPSEISQSRIADTITILVEFDKDPDQGKLSGIEGIIKMVAIKPGQFLIESEANNDIRPVIFNYAVSAGLTVLSMQKKEKRLEDVFRELTRE</sequence>
<dbReference type="AlphaFoldDB" id="D9PLI7"/>